<keyword evidence="2 5" id="KW-0479">Metal-binding</keyword>
<comment type="cofactor">
    <cofactor evidence="5">
        <name>Fe(2+)</name>
        <dbReference type="ChEBI" id="CHEBI:29033"/>
    </cofactor>
    <text evidence="5">Binds 1 Fe(2+) ion per subunit.</text>
</comment>
<dbReference type="SUPFAM" id="SSF52096">
    <property type="entry name" value="ClpP/crotonase"/>
    <property type="match status" value="1"/>
</dbReference>
<gene>
    <name evidence="7" type="ORF">G4B88_011799</name>
</gene>
<dbReference type="InterPro" id="IPR029045">
    <property type="entry name" value="ClpP/crotonase-like_dom_sf"/>
</dbReference>
<keyword evidence="8" id="KW-1185">Reference proteome</keyword>
<dbReference type="InterPro" id="IPR004294">
    <property type="entry name" value="Carotenoid_Oase"/>
</dbReference>
<evidence type="ECO:0000256" key="3">
    <source>
        <dbReference type="ARBA" id="ARBA00022964"/>
    </source>
</evidence>
<proteinExistence type="inferred from homology"/>
<dbReference type="AlphaFoldDB" id="A0A7J6FE61"/>
<feature type="compositionally biased region" description="Gly residues" evidence="6">
    <location>
        <begin position="300"/>
        <end position="311"/>
    </location>
</feature>
<evidence type="ECO:0000256" key="4">
    <source>
        <dbReference type="ARBA" id="ARBA00023004"/>
    </source>
</evidence>
<dbReference type="GO" id="GO:0046872">
    <property type="term" value="F:metal ion binding"/>
    <property type="evidence" value="ECO:0007669"/>
    <property type="project" value="UniProtKB-KW"/>
</dbReference>
<protein>
    <submittedName>
        <fullName evidence="7">Uncharacterized protein</fullName>
    </submittedName>
</protein>
<dbReference type="GO" id="GO:0004175">
    <property type="term" value="F:endopeptidase activity"/>
    <property type="evidence" value="ECO:0007669"/>
    <property type="project" value="TreeGrafter"/>
</dbReference>
<evidence type="ECO:0000256" key="5">
    <source>
        <dbReference type="PIRSR" id="PIRSR604294-1"/>
    </source>
</evidence>
<dbReference type="GO" id="GO:0016702">
    <property type="term" value="F:oxidoreductase activity, acting on single donors with incorporation of molecular oxygen, incorporation of two atoms of oxygen"/>
    <property type="evidence" value="ECO:0007669"/>
    <property type="project" value="InterPro"/>
</dbReference>
<name>A0A7J6FE61_CANSA</name>
<organism evidence="7 8">
    <name type="scientific">Cannabis sativa</name>
    <name type="common">Hemp</name>
    <name type="synonym">Marijuana</name>
    <dbReference type="NCBI Taxonomy" id="3483"/>
    <lineage>
        <taxon>Eukaryota</taxon>
        <taxon>Viridiplantae</taxon>
        <taxon>Streptophyta</taxon>
        <taxon>Embryophyta</taxon>
        <taxon>Tracheophyta</taxon>
        <taxon>Spermatophyta</taxon>
        <taxon>Magnoliopsida</taxon>
        <taxon>eudicotyledons</taxon>
        <taxon>Gunneridae</taxon>
        <taxon>Pentapetalae</taxon>
        <taxon>rosids</taxon>
        <taxon>fabids</taxon>
        <taxon>Rosales</taxon>
        <taxon>Cannabaceae</taxon>
        <taxon>Cannabis</taxon>
    </lineage>
</organism>
<dbReference type="EMBL" id="JAATIQ010000227">
    <property type="protein sequence ID" value="KAF4368971.1"/>
    <property type="molecule type" value="Genomic_DNA"/>
</dbReference>
<reference evidence="7 8" key="1">
    <citation type="journal article" date="2020" name="bioRxiv">
        <title>Sequence and annotation of 42 cannabis genomes reveals extensive copy number variation in cannabinoid synthesis and pathogen resistance genes.</title>
        <authorList>
            <person name="Mckernan K.J."/>
            <person name="Helbert Y."/>
            <person name="Kane L.T."/>
            <person name="Ebling H."/>
            <person name="Zhang L."/>
            <person name="Liu B."/>
            <person name="Eaton Z."/>
            <person name="Mclaughlin S."/>
            <person name="Kingan S."/>
            <person name="Baybayan P."/>
            <person name="Concepcion G."/>
            <person name="Jordan M."/>
            <person name="Riva A."/>
            <person name="Barbazuk W."/>
            <person name="Harkins T."/>
        </authorList>
    </citation>
    <scope>NUCLEOTIDE SEQUENCE [LARGE SCALE GENOMIC DNA]</scope>
    <source>
        <strain evidence="8">cv. Jamaican Lion 4</strain>
        <tissue evidence="7">Leaf</tissue>
    </source>
</reference>
<feature type="binding site" evidence="5">
    <location>
        <position position="226"/>
    </location>
    <ligand>
        <name>Fe cation</name>
        <dbReference type="ChEBI" id="CHEBI:24875"/>
        <note>catalytic</note>
    </ligand>
</feature>
<dbReference type="PANTHER" id="PTHR32060">
    <property type="entry name" value="TAIL-SPECIFIC PROTEASE"/>
    <property type="match status" value="1"/>
</dbReference>
<dbReference type="Pfam" id="PF03055">
    <property type="entry name" value="RPE65"/>
    <property type="match status" value="1"/>
</dbReference>
<evidence type="ECO:0000313" key="7">
    <source>
        <dbReference type="EMBL" id="KAF4368971.1"/>
    </source>
</evidence>
<accession>A0A7J6FE61</accession>
<dbReference type="Gene3D" id="3.30.750.44">
    <property type="match status" value="1"/>
</dbReference>
<evidence type="ECO:0000256" key="6">
    <source>
        <dbReference type="SAM" id="MobiDB-lite"/>
    </source>
</evidence>
<evidence type="ECO:0000313" key="8">
    <source>
        <dbReference type="Proteomes" id="UP000583929"/>
    </source>
</evidence>
<sequence>MSGGGEGESLEYTTTWIVAISLAAERRLQKIKEELMLLALFSVYCDSPALAECLTVAFPVSRAPEVNRVQRTLVEAWGLIRETFVDPTFNHQDWDLKLQQIMVEMFPLNSADAAYTKISAMLSTFGDPFTRIISPKVLLFISPNMNRANAPFVSILSAGSSLMSDEVSIIELFRQWNFSAIKFVEVCDPCTKQCQLTKVHVIDAKTMSANPIAIIDLPCRVPYGFHALFITETHNCDDLAHFKNPNREVEDDDKMRVKVGREFFRPKSYSGFVDDGGERREEKCVWRLIMEFLANRGGEVDGGQGGRGSGKGKLVKNPNLRML</sequence>
<dbReference type="PANTHER" id="PTHR32060:SF22">
    <property type="entry name" value="CARBOXYL-TERMINAL-PROCESSING PEPTIDASE 3, CHLOROPLASTIC"/>
    <property type="match status" value="1"/>
</dbReference>
<comment type="similarity">
    <text evidence="1">Belongs to the carotenoid oxygenase family.</text>
</comment>
<evidence type="ECO:0000256" key="1">
    <source>
        <dbReference type="ARBA" id="ARBA00006787"/>
    </source>
</evidence>
<feature type="region of interest" description="Disordered" evidence="6">
    <location>
        <begin position="300"/>
        <end position="323"/>
    </location>
</feature>
<evidence type="ECO:0000256" key="2">
    <source>
        <dbReference type="ARBA" id="ARBA00022723"/>
    </source>
</evidence>
<keyword evidence="3" id="KW-0560">Oxidoreductase</keyword>
<dbReference type="Proteomes" id="UP000583929">
    <property type="component" value="Unassembled WGS sequence"/>
</dbReference>
<keyword evidence="3" id="KW-0223">Dioxygenase</keyword>
<keyword evidence="4 5" id="KW-0408">Iron</keyword>
<comment type="caution">
    <text evidence="7">The sequence shown here is derived from an EMBL/GenBank/DDBJ whole genome shotgun (WGS) entry which is preliminary data.</text>
</comment>